<keyword evidence="5 6" id="KW-0472">Membrane</keyword>
<dbReference type="AlphaFoldDB" id="A0A2H3JAQ5"/>
<gene>
    <name evidence="8" type="ORF">WOLCODRAFT_56201</name>
</gene>
<name>A0A2H3JAQ5_WOLCO</name>
<feature type="transmembrane region" description="Helical" evidence="6">
    <location>
        <begin position="28"/>
        <end position="45"/>
    </location>
</feature>
<dbReference type="PANTHER" id="PTHR12297">
    <property type="entry name" value="HYPOXIA-INDUCBILE GENE 1 HIG1 -RELATED"/>
    <property type="match status" value="1"/>
</dbReference>
<protein>
    <recommendedName>
        <fullName evidence="7">HIG1 domain-containing protein</fullName>
    </recommendedName>
</protein>
<dbReference type="InterPro" id="IPR050355">
    <property type="entry name" value="RCF1"/>
</dbReference>
<dbReference type="OrthoDB" id="6604018at2759"/>
<feature type="non-terminal residue" evidence="8">
    <location>
        <position position="1"/>
    </location>
</feature>
<dbReference type="GO" id="GO:0031966">
    <property type="term" value="C:mitochondrial membrane"/>
    <property type="evidence" value="ECO:0007669"/>
    <property type="project" value="UniProtKB-SubCell"/>
</dbReference>
<dbReference type="PROSITE" id="PS51503">
    <property type="entry name" value="HIG1"/>
    <property type="match status" value="1"/>
</dbReference>
<evidence type="ECO:0000313" key="9">
    <source>
        <dbReference type="Proteomes" id="UP000218811"/>
    </source>
</evidence>
<dbReference type="STRING" id="742152.A0A2H3JAQ5"/>
<evidence type="ECO:0000256" key="2">
    <source>
        <dbReference type="ARBA" id="ARBA00022692"/>
    </source>
</evidence>
<dbReference type="Proteomes" id="UP000218811">
    <property type="component" value="Unassembled WGS sequence"/>
</dbReference>
<dbReference type="InterPro" id="IPR007667">
    <property type="entry name" value="Hypoxia_induced_domain"/>
</dbReference>
<evidence type="ECO:0000313" key="8">
    <source>
        <dbReference type="EMBL" id="PCH36893.1"/>
    </source>
</evidence>
<accession>A0A2H3JAQ5</accession>
<feature type="non-terminal residue" evidence="8">
    <location>
        <position position="122"/>
    </location>
</feature>
<evidence type="ECO:0000256" key="5">
    <source>
        <dbReference type="ARBA" id="ARBA00023136"/>
    </source>
</evidence>
<feature type="domain" description="HIG1" evidence="7">
    <location>
        <begin position="1"/>
        <end position="91"/>
    </location>
</feature>
<sequence>SVRNVTPTPEGMETYKTKFLRRFKEEPLVPLGAALTTLALATAIVKSRRGDQRSMNLWLRARVVFQGLTIVAIVGGSYAFGRTKQQKEAAAAEQDALLSNAAKERAEFEVRLAAAEEAHRVE</sequence>
<dbReference type="EMBL" id="KB467898">
    <property type="protein sequence ID" value="PCH36893.1"/>
    <property type="molecule type" value="Genomic_DNA"/>
</dbReference>
<comment type="subcellular location">
    <subcellularLocation>
        <location evidence="1">Mitochondrion membrane</location>
    </subcellularLocation>
</comment>
<keyword evidence="3 6" id="KW-1133">Transmembrane helix</keyword>
<keyword evidence="9" id="KW-1185">Reference proteome</keyword>
<evidence type="ECO:0000256" key="1">
    <source>
        <dbReference type="ARBA" id="ARBA00004325"/>
    </source>
</evidence>
<feature type="transmembrane region" description="Helical" evidence="6">
    <location>
        <begin position="57"/>
        <end position="80"/>
    </location>
</feature>
<dbReference type="Gene3D" id="6.10.140.1320">
    <property type="match status" value="1"/>
</dbReference>
<proteinExistence type="predicted"/>
<dbReference type="PANTHER" id="PTHR12297:SF3">
    <property type="entry name" value="HIG1 DOMAIN FAMILY MEMBER 1A"/>
    <property type="match status" value="1"/>
</dbReference>
<evidence type="ECO:0000259" key="7">
    <source>
        <dbReference type="PROSITE" id="PS51503"/>
    </source>
</evidence>
<reference evidence="8 9" key="1">
    <citation type="journal article" date="2012" name="Science">
        <title>The Paleozoic origin of enzymatic lignin decomposition reconstructed from 31 fungal genomes.</title>
        <authorList>
            <person name="Floudas D."/>
            <person name="Binder M."/>
            <person name="Riley R."/>
            <person name="Barry K."/>
            <person name="Blanchette R.A."/>
            <person name="Henrissat B."/>
            <person name="Martinez A.T."/>
            <person name="Otillar R."/>
            <person name="Spatafora J.W."/>
            <person name="Yadav J.S."/>
            <person name="Aerts A."/>
            <person name="Benoit I."/>
            <person name="Boyd A."/>
            <person name="Carlson A."/>
            <person name="Copeland A."/>
            <person name="Coutinho P.M."/>
            <person name="de Vries R.P."/>
            <person name="Ferreira P."/>
            <person name="Findley K."/>
            <person name="Foster B."/>
            <person name="Gaskell J."/>
            <person name="Glotzer D."/>
            <person name="Gorecki P."/>
            <person name="Heitman J."/>
            <person name="Hesse C."/>
            <person name="Hori C."/>
            <person name="Igarashi K."/>
            <person name="Jurgens J.A."/>
            <person name="Kallen N."/>
            <person name="Kersten P."/>
            <person name="Kohler A."/>
            <person name="Kuees U."/>
            <person name="Kumar T.K.A."/>
            <person name="Kuo A."/>
            <person name="LaButti K."/>
            <person name="Larrondo L.F."/>
            <person name="Lindquist E."/>
            <person name="Ling A."/>
            <person name="Lombard V."/>
            <person name="Lucas S."/>
            <person name="Lundell T."/>
            <person name="Martin R."/>
            <person name="McLaughlin D.J."/>
            <person name="Morgenstern I."/>
            <person name="Morin E."/>
            <person name="Murat C."/>
            <person name="Nagy L.G."/>
            <person name="Nolan M."/>
            <person name="Ohm R.A."/>
            <person name="Patyshakuliyeva A."/>
            <person name="Rokas A."/>
            <person name="Ruiz-Duenas F.J."/>
            <person name="Sabat G."/>
            <person name="Salamov A."/>
            <person name="Samejima M."/>
            <person name="Schmutz J."/>
            <person name="Slot J.C."/>
            <person name="St John F."/>
            <person name="Stenlid J."/>
            <person name="Sun H."/>
            <person name="Sun S."/>
            <person name="Syed K."/>
            <person name="Tsang A."/>
            <person name="Wiebenga A."/>
            <person name="Young D."/>
            <person name="Pisabarro A."/>
            <person name="Eastwood D.C."/>
            <person name="Martin F."/>
            <person name="Cullen D."/>
            <person name="Grigoriev I.V."/>
            <person name="Hibbett D.S."/>
        </authorList>
    </citation>
    <scope>NUCLEOTIDE SEQUENCE [LARGE SCALE GENOMIC DNA]</scope>
    <source>
        <strain evidence="8 9">MD-104</strain>
    </source>
</reference>
<organism evidence="8 9">
    <name type="scientific">Wolfiporia cocos (strain MD-104)</name>
    <name type="common">Brown rot fungus</name>
    <dbReference type="NCBI Taxonomy" id="742152"/>
    <lineage>
        <taxon>Eukaryota</taxon>
        <taxon>Fungi</taxon>
        <taxon>Dikarya</taxon>
        <taxon>Basidiomycota</taxon>
        <taxon>Agaricomycotina</taxon>
        <taxon>Agaricomycetes</taxon>
        <taxon>Polyporales</taxon>
        <taxon>Phaeolaceae</taxon>
        <taxon>Wolfiporia</taxon>
    </lineage>
</organism>
<dbReference type="Pfam" id="PF04588">
    <property type="entry name" value="HIG_1_N"/>
    <property type="match status" value="1"/>
</dbReference>
<evidence type="ECO:0000256" key="6">
    <source>
        <dbReference type="SAM" id="Phobius"/>
    </source>
</evidence>
<keyword evidence="2 6" id="KW-0812">Transmembrane</keyword>
<dbReference type="GO" id="GO:0097250">
    <property type="term" value="P:mitochondrial respirasome assembly"/>
    <property type="evidence" value="ECO:0007669"/>
    <property type="project" value="TreeGrafter"/>
</dbReference>
<evidence type="ECO:0000256" key="3">
    <source>
        <dbReference type="ARBA" id="ARBA00022989"/>
    </source>
</evidence>
<evidence type="ECO:0000256" key="4">
    <source>
        <dbReference type="ARBA" id="ARBA00023128"/>
    </source>
</evidence>
<keyword evidence="4" id="KW-0496">Mitochondrion</keyword>
<dbReference type="OMA" id="FMASVRM"/>